<dbReference type="CDD" id="cd06261">
    <property type="entry name" value="TM_PBP2"/>
    <property type="match status" value="1"/>
</dbReference>
<evidence type="ECO:0000313" key="8">
    <source>
        <dbReference type="Proteomes" id="UP000730618"/>
    </source>
</evidence>
<dbReference type="Proteomes" id="UP000730618">
    <property type="component" value="Unassembled WGS sequence"/>
</dbReference>
<dbReference type="InterPro" id="IPR000515">
    <property type="entry name" value="MetI-like"/>
</dbReference>
<evidence type="ECO:0000256" key="3">
    <source>
        <dbReference type="ARBA" id="ARBA00022989"/>
    </source>
</evidence>
<dbReference type="EMBL" id="CAJVCE010000013">
    <property type="protein sequence ID" value="CAG7649561.1"/>
    <property type="molecule type" value="Genomic_DNA"/>
</dbReference>
<dbReference type="Pfam" id="PF00528">
    <property type="entry name" value="BPD_transp_1"/>
    <property type="match status" value="1"/>
</dbReference>
<feature type="transmembrane region" description="Helical" evidence="5">
    <location>
        <begin position="290"/>
        <end position="310"/>
    </location>
</feature>
<sequence length="324" mass="37429">MTTQTNTQTNMKSKAKPGAAFFRREGLAKDLIRDRWLYLMLLPGVLYFVIFKYVPMYGLVMAFQDYKPHLGIMNSPWVGLKHFNRFFSEPQFWQLFQNTALLAVYNLVFFFPLPIVLALMMNEVRREKFKRFVQTLVYVPHFVSWVVVVGVFYMLFTTEGGAVNELLYALTGHKIAFLLEPEWFRTMIVTQSIWKEIGWGTIIFLAALSGVDMQLYEAARMDGANRWRQLWHITLPAIRSTIVILLILRLGNFLDSGFEHIFLMLTPTNREVGEVFDTYVYVKGLTQSQFSYSAAVGLFKSAIGLVLVLGSNWLAKRFGQEGVY</sequence>
<keyword evidence="4 5" id="KW-0472">Membrane</keyword>
<comment type="caution">
    <text evidence="7">The sequence shown here is derived from an EMBL/GenBank/DDBJ whole genome shotgun (WGS) entry which is preliminary data.</text>
</comment>
<evidence type="ECO:0000256" key="1">
    <source>
        <dbReference type="ARBA" id="ARBA00004141"/>
    </source>
</evidence>
<organism evidence="7 8">
    <name type="scientific">Paenibacillus allorhizosphaerae</name>
    <dbReference type="NCBI Taxonomy" id="2849866"/>
    <lineage>
        <taxon>Bacteria</taxon>
        <taxon>Bacillati</taxon>
        <taxon>Bacillota</taxon>
        <taxon>Bacilli</taxon>
        <taxon>Bacillales</taxon>
        <taxon>Paenibacillaceae</taxon>
        <taxon>Paenibacillus</taxon>
    </lineage>
</organism>
<keyword evidence="5" id="KW-0813">Transport</keyword>
<feature type="transmembrane region" description="Helical" evidence="5">
    <location>
        <begin position="197"/>
        <end position="218"/>
    </location>
</feature>
<proteinExistence type="inferred from homology"/>
<evidence type="ECO:0000256" key="4">
    <source>
        <dbReference type="ARBA" id="ARBA00023136"/>
    </source>
</evidence>
<keyword evidence="8" id="KW-1185">Reference proteome</keyword>
<feature type="transmembrane region" description="Helical" evidence="5">
    <location>
        <begin position="100"/>
        <end position="120"/>
    </location>
</feature>
<name>A0ABN7TTW4_9BACL</name>
<dbReference type="PANTHER" id="PTHR43496:SF1">
    <property type="entry name" value="POLYGALACTURONAN_RHAMNOGALACTURONAN TRANSPORT SYSTEM PERMEASE PROTEIN YTEP"/>
    <property type="match status" value="1"/>
</dbReference>
<evidence type="ECO:0000313" key="7">
    <source>
        <dbReference type="EMBL" id="CAG7649561.1"/>
    </source>
</evidence>
<feature type="domain" description="ABC transmembrane type-1" evidence="6">
    <location>
        <begin position="96"/>
        <end position="311"/>
    </location>
</feature>
<reference evidence="7 8" key="1">
    <citation type="submission" date="2021-06" db="EMBL/GenBank/DDBJ databases">
        <authorList>
            <person name="Criscuolo A."/>
        </authorList>
    </citation>
    <scope>NUCLEOTIDE SEQUENCE [LARGE SCALE GENOMIC DNA]</scope>
    <source>
        <strain evidence="8">CIP 111802</strain>
    </source>
</reference>
<keyword evidence="2 5" id="KW-0812">Transmembrane</keyword>
<comment type="subcellular location">
    <subcellularLocation>
        <location evidence="5">Cell membrane</location>
        <topology evidence="5">Multi-pass membrane protein</topology>
    </subcellularLocation>
    <subcellularLocation>
        <location evidence="1">Membrane</location>
        <topology evidence="1">Multi-pass membrane protein</topology>
    </subcellularLocation>
</comment>
<evidence type="ECO:0000259" key="6">
    <source>
        <dbReference type="PROSITE" id="PS50928"/>
    </source>
</evidence>
<comment type="similarity">
    <text evidence="5">Belongs to the binding-protein-dependent transport system permease family.</text>
</comment>
<accession>A0ABN7TTW4</accession>
<keyword evidence="3 5" id="KW-1133">Transmembrane helix</keyword>
<feature type="transmembrane region" description="Helical" evidence="5">
    <location>
        <begin position="36"/>
        <end position="54"/>
    </location>
</feature>
<dbReference type="PROSITE" id="PS50928">
    <property type="entry name" value="ABC_TM1"/>
    <property type="match status" value="1"/>
</dbReference>
<gene>
    <name evidence="7" type="primary">yteP_17</name>
    <name evidence="7" type="ORF">PAECIP111802_04520</name>
</gene>
<feature type="transmembrane region" description="Helical" evidence="5">
    <location>
        <begin position="230"/>
        <end position="248"/>
    </location>
</feature>
<evidence type="ECO:0000256" key="5">
    <source>
        <dbReference type="RuleBase" id="RU363032"/>
    </source>
</evidence>
<feature type="transmembrane region" description="Helical" evidence="5">
    <location>
        <begin position="132"/>
        <end position="156"/>
    </location>
</feature>
<dbReference type="PANTHER" id="PTHR43496">
    <property type="entry name" value="PROTEIN LPLB"/>
    <property type="match status" value="1"/>
</dbReference>
<protein>
    <submittedName>
        <fullName evidence="7">Multiple-sugar transport system permease YteP</fullName>
    </submittedName>
</protein>
<evidence type="ECO:0000256" key="2">
    <source>
        <dbReference type="ARBA" id="ARBA00022692"/>
    </source>
</evidence>